<dbReference type="AlphaFoldDB" id="A0A0G0M029"/>
<keyword evidence="1" id="KW-0175">Coiled coil</keyword>
<dbReference type="Gene3D" id="3.60.40.10">
    <property type="entry name" value="PPM-type phosphatase domain"/>
    <property type="match status" value="1"/>
</dbReference>
<protein>
    <recommendedName>
        <fullName evidence="4">PPM-type phosphatase domain-containing protein</fullName>
    </recommendedName>
</protein>
<evidence type="ECO:0000256" key="1">
    <source>
        <dbReference type="SAM" id="Coils"/>
    </source>
</evidence>
<comment type="caution">
    <text evidence="2">The sequence shown here is derived from an EMBL/GenBank/DDBJ whole genome shotgun (WGS) entry which is preliminary data.</text>
</comment>
<accession>A0A0G0M029</accession>
<name>A0A0G0M029_UNCC2</name>
<dbReference type="Proteomes" id="UP000034207">
    <property type="component" value="Unassembled WGS sequence"/>
</dbReference>
<proteinExistence type="predicted"/>
<gene>
    <name evidence="2" type="ORF">UT18_C0017G0015</name>
</gene>
<dbReference type="InterPro" id="IPR036457">
    <property type="entry name" value="PPM-type-like_dom_sf"/>
</dbReference>
<dbReference type="STRING" id="1618345.UT18_C0017G0015"/>
<sequence length="698" mass="77750">MKKKYLIRSVKIQSSHKKNAPGFAYAYEYHPELESEKDSGSIFGVIEIVGNAESSKDIAELILTTLKEAYYDNSKKEILAKFEGALGSVNEALVAAAEDGKIAWLGKLHAVIAVLKDSELHITQVGSAEGYLLRKKALTQITEDLSPKGMSHPLKTFVNIASGQVDKGDKIVFFTPSLIFNISKEEIKRELTNYASPVAFNKFYHVLEDLRVPNRLSFMALDIIDPEALANDTSDYPDEYWLDEAKNVSDNFINQASPLIEKAAERSKDVLVKGKSIGEKLLPYKNLAAKHISKIFSAIKSKANKVKKPSRRPTKNIHPYRARGTKIKHDISFKRFMPGLKYIKKGYKMGVIALSLVVVLFVGVKLAGNKKTDDNLQKIETYNQYLKDASVLQTDAVYKIAANQKDDAKKDLDKAKDLVLQVENSKFKDDLKDSIATLKRNILETYDQLEGIIKTDPAKVVELEKSFDKFIYASKGFNLFSKDGYAKVDLEGKNYKLVENVATDVLAGDVLEDGTFIFLSGEPMVYSATSLEVKRQTLSVGDWYKAKDLVAFYNKIFILDDDGKIHRHERTIEGFTKASLYYEDTLLQDAVGLAVDSSIYVLNKDGSVIKLGSGKKQDFALKNSPILGEPSLIYASQGTGELYIFDNKNAKLAVFDKTTGEFKKLLSSDKFNGLTSITADSSGNVYFLAGKSIYKLPN</sequence>
<dbReference type="SUPFAM" id="SSF81606">
    <property type="entry name" value="PP2C-like"/>
    <property type="match status" value="1"/>
</dbReference>
<reference evidence="2 3" key="1">
    <citation type="journal article" date="2015" name="Nature">
        <title>rRNA introns, odd ribosomes, and small enigmatic genomes across a large radiation of phyla.</title>
        <authorList>
            <person name="Brown C.T."/>
            <person name="Hug L.A."/>
            <person name="Thomas B.C."/>
            <person name="Sharon I."/>
            <person name="Castelle C.J."/>
            <person name="Singh A."/>
            <person name="Wilkins M.J."/>
            <person name="Williams K.H."/>
            <person name="Banfield J.F."/>
        </authorList>
    </citation>
    <scope>NUCLEOTIDE SEQUENCE [LARGE SCALE GENOMIC DNA]</scope>
</reference>
<evidence type="ECO:0000313" key="3">
    <source>
        <dbReference type="Proteomes" id="UP000034207"/>
    </source>
</evidence>
<dbReference type="Gene3D" id="2.120.10.30">
    <property type="entry name" value="TolB, C-terminal domain"/>
    <property type="match status" value="1"/>
</dbReference>
<dbReference type="SUPFAM" id="SSF63825">
    <property type="entry name" value="YWTD domain"/>
    <property type="match status" value="1"/>
</dbReference>
<organism evidence="2 3">
    <name type="scientific">candidate division CPR2 bacterium GW2011_GWC2_39_10</name>
    <dbReference type="NCBI Taxonomy" id="1618345"/>
    <lineage>
        <taxon>Bacteria</taxon>
        <taxon>Bacteria division CPR2</taxon>
    </lineage>
</organism>
<feature type="coiled-coil region" evidence="1">
    <location>
        <begin position="398"/>
        <end position="425"/>
    </location>
</feature>
<dbReference type="InterPro" id="IPR011042">
    <property type="entry name" value="6-blade_b-propeller_TolB-like"/>
</dbReference>
<dbReference type="EMBL" id="LBVV01000017">
    <property type="protein sequence ID" value="KKQ93645.1"/>
    <property type="molecule type" value="Genomic_DNA"/>
</dbReference>
<evidence type="ECO:0008006" key="4">
    <source>
        <dbReference type="Google" id="ProtNLM"/>
    </source>
</evidence>
<evidence type="ECO:0000313" key="2">
    <source>
        <dbReference type="EMBL" id="KKQ93645.1"/>
    </source>
</evidence>